<feature type="compositionally biased region" description="Basic and acidic residues" evidence="1">
    <location>
        <begin position="84"/>
        <end position="96"/>
    </location>
</feature>
<feature type="non-terminal residue" evidence="2">
    <location>
        <position position="130"/>
    </location>
</feature>
<name>A0A087U5V9_STEMI</name>
<organism evidence="2 3">
    <name type="scientific">Stegodyphus mimosarum</name>
    <name type="common">African social velvet spider</name>
    <dbReference type="NCBI Taxonomy" id="407821"/>
    <lineage>
        <taxon>Eukaryota</taxon>
        <taxon>Metazoa</taxon>
        <taxon>Ecdysozoa</taxon>
        <taxon>Arthropoda</taxon>
        <taxon>Chelicerata</taxon>
        <taxon>Arachnida</taxon>
        <taxon>Araneae</taxon>
        <taxon>Araneomorphae</taxon>
        <taxon>Entelegynae</taxon>
        <taxon>Eresoidea</taxon>
        <taxon>Eresidae</taxon>
        <taxon>Stegodyphus</taxon>
    </lineage>
</organism>
<gene>
    <name evidence="2" type="ORF">X975_08038</name>
</gene>
<dbReference type="OrthoDB" id="6431867at2759"/>
<dbReference type="PANTHER" id="PTHR33327">
    <property type="entry name" value="ENDONUCLEASE"/>
    <property type="match status" value="1"/>
</dbReference>
<dbReference type="AlphaFoldDB" id="A0A087U5V9"/>
<evidence type="ECO:0000313" key="3">
    <source>
        <dbReference type="Proteomes" id="UP000054359"/>
    </source>
</evidence>
<reference evidence="2 3" key="1">
    <citation type="submission" date="2013-11" db="EMBL/GenBank/DDBJ databases">
        <title>Genome sequencing of Stegodyphus mimosarum.</title>
        <authorList>
            <person name="Bechsgaard J."/>
        </authorList>
    </citation>
    <scope>NUCLEOTIDE SEQUENCE [LARGE SCALE GENOMIC DNA]</scope>
</reference>
<evidence type="ECO:0000313" key="2">
    <source>
        <dbReference type="EMBL" id="KFM72748.1"/>
    </source>
</evidence>
<dbReference type="PANTHER" id="PTHR33327:SF3">
    <property type="entry name" value="RNA-DIRECTED DNA POLYMERASE"/>
    <property type="match status" value="1"/>
</dbReference>
<feature type="region of interest" description="Disordered" evidence="1">
    <location>
        <begin position="82"/>
        <end position="111"/>
    </location>
</feature>
<protein>
    <submittedName>
        <fullName evidence="2">Uncharacterized protein</fullName>
    </submittedName>
</protein>
<sequence>MRNLDGDTVGEPLLKSLWISRLLQNTQSILAALSHDLPKVAVVADKITDITTLPHISSAATTTTSPIEQQVAEQVSKLSLTIKNSREPSCEQRDNYPQRNSRRNGSNGRYRQYKEPCNNICFYHINFGSK</sequence>
<dbReference type="Proteomes" id="UP000054359">
    <property type="component" value="Unassembled WGS sequence"/>
</dbReference>
<proteinExistence type="predicted"/>
<keyword evidence="3" id="KW-1185">Reference proteome</keyword>
<accession>A0A087U5V9</accession>
<evidence type="ECO:0000256" key="1">
    <source>
        <dbReference type="SAM" id="MobiDB-lite"/>
    </source>
</evidence>
<dbReference type="EMBL" id="KK118333">
    <property type="protein sequence ID" value="KFM72748.1"/>
    <property type="molecule type" value="Genomic_DNA"/>
</dbReference>